<gene>
    <name evidence="2" type="ORF">BKA15_002557</name>
</gene>
<keyword evidence="3" id="KW-1185">Reference proteome</keyword>
<dbReference type="GO" id="GO:0006152">
    <property type="term" value="P:purine nucleoside catabolic process"/>
    <property type="evidence" value="ECO:0007669"/>
    <property type="project" value="TreeGrafter"/>
</dbReference>
<evidence type="ECO:0000313" key="3">
    <source>
        <dbReference type="Proteomes" id="UP000569914"/>
    </source>
</evidence>
<dbReference type="Pfam" id="PF00383">
    <property type="entry name" value="dCMP_cyt_deam_1"/>
    <property type="match status" value="1"/>
</dbReference>
<dbReference type="AlphaFoldDB" id="A0A7Y9I6W4"/>
<evidence type="ECO:0000259" key="1">
    <source>
        <dbReference type="PROSITE" id="PS51747"/>
    </source>
</evidence>
<dbReference type="PANTHER" id="PTHR11079">
    <property type="entry name" value="CYTOSINE DEAMINASE FAMILY MEMBER"/>
    <property type="match status" value="1"/>
</dbReference>
<dbReference type="Gene3D" id="3.40.140.10">
    <property type="entry name" value="Cytidine Deaminase, domain 2"/>
    <property type="match status" value="1"/>
</dbReference>
<comment type="caution">
    <text evidence="2">The sequence shown here is derived from an EMBL/GenBank/DDBJ whole genome shotgun (WGS) entry which is preliminary data.</text>
</comment>
<dbReference type="GO" id="GO:0047974">
    <property type="term" value="F:guanosine deaminase activity"/>
    <property type="evidence" value="ECO:0007669"/>
    <property type="project" value="TreeGrafter"/>
</dbReference>
<dbReference type="CDD" id="cd01285">
    <property type="entry name" value="nucleoside_deaminase"/>
    <property type="match status" value="1"/>
</dbReference>
<dbReference type="EMBL" id="JACCBU010000001">
    <property type="protein sequence ID" value="NYE71228.1"/>
    <property type="molecule type" value="Genomic_DNA"/>
</dbReference>
<feature type="domain" description="CMP/dCMP-type deaminase" evidence="1">
    <location>
        <begin position="18"/>
        <end position="130"/>
    </location>
</feature>
<dbReference type="PANTHER" id="PTHR11079:SF161">
    <property type="entry name" value="CMP_DCMP-TYPE DEAMINASE DOMAIN-CONTAINING PROTEIN"/>
    <property type="match status" value="1"/>
</dbReference>
<protein>
    <submittedName>
        <fullName evidence="2">tRNA(Arg) A34 adenosine deaminase TadA</fullName>
    </submittedName>
</protein>
<dbReference type="SUPFAM" id="SSF53927">
    <property type="entry name" value="Cytidine deaminase-like"/>
    <property type="match status" value="1"/>
</dbReference>
<evidence type="ECO:0000313" key="2">
    <source>
        <dbReference type="EMBL" id="NYE71228.1"/>
    </source>
</evidence>
<dbReference type="RefSeq" id="WP_179751239.1">
    <property type="nucleotide sequence ID" value="NZ_JACCBU010000001.1"/>
</dbReference>
<dbReference type="InterPro" id="IPR002125">
    <property type="entry name" value="CMP_dCMP_dom"/>
</dbReference>
<dbReference type="Proteomes" id="UP000569914">
    <property type="component" value="Unassembled WGS sequence"/>
</dbReference>
<dbReference type="InterPro" id="IPR016193">
    <property type="entry name" value="Cytidine_deaminase-like"/>
</dbReference>
<organism evidence="2 3">
    <name type="scientific">Microlunatus parietis</name>
    <dbReference type="NCBI Taxonomy" id="682979"/>
    <lineage>
        <taxon>Bacteria</taxon>
        <taxon>Bacillati</taxon>
        <taxon>Actinomycetota</taxon>
        <taxon>Actinomycetes</taxon>
        <taxon>Propionibacteriales</taxon>
        <taxon>Propionibacteriaceae</taxon>
        <taxon>Microlunatus</taxon>
    </lineage>
</organism>
<proteinExistence type="predicted"/>
<dbReference type="PROSITE" id="PS51747">
    <property type="entry name" value="CYT_DCMP_DEAMINASES_2"/>
    <property type="match status" value="1"/>
</dbReference>
<accession>A0A7Y9I6W4</accession>
<reference evidence="2 3" key="1">
    <citation type="submission" date="2020-07" db="EMBL/GenBank/DDBJ databases">
        <title>Sequencing the genomes of 1000 actinobacteria strains.</title>
        <authorList>
            <person name="Klenk H.-P."/>
        </authorList>
    </citation>
    <scope>NUCLEOTIDE SEQUENCE [LARGE SCALE GENOMIC DNA]</scope>
    <source>
        <strain evidence="2 3">DSM 22083</strain>
    </source>
</reference>
<sequence length="173" mass="17837">MTQDLIPSGLTELLDSTLPETELLARTVRLAEEHAAAGHPPFTAVVVRDGRVIGVGANRILIDSDPAAHGEVEAIRDAGRRAGLESLTGSVVLSSCEPCAICRTVAAAAGVTEIVYAAGRELVPAEIDSNPERTGALMDAVAELVPGIARAGESGLSAEELATPFAVYLRTLG</sequence>
<name>A0A7Y9I6W4_9ACTN</name>